<dbReference type="EMBL" id="AQOB01000004">
    <property type="protein sequence ID" value="EOQ38290.1"/>
    <property type="molecule type" value="Genomic_DNA"/>
</dbReference>
<dbReference type="PATRIC" id="fig|1203606.4.peg.1284"/>
<keyword evidence="2" id="KW-1185">Reference proteome</keyword>
<dbReference type="HOGENOM" id="CLU_2970704_0_0_9"/>
<sequence length="58" mass="7117">MFKPYHVRHEQLAHQAAHAAMLSDWQREEWTRQQKLKMERRKILAVYTARIKRKETGK</sequence>
<accession>R8VZZ0</accession>
<organism evidence="1 2">
    <name type="scientific">Butyricicoccus pullicaecorum 1.2</name>
    <dbReference type="NCBI Taxonomy" id="1203606"/>
    <lineage>
        <taxon>Bacteria</taxon>
        <taxon>Bacillati</taxon>
        <taxon>Bacillota</taxon>
        <taxon>Clostridia</taxon>
        <taxon>Eubacteriales</taxon>
        <taxon>Butyricicoccaceae</taxon>
        <taxon>Butyricicoccus</taxon>
    </lineage>
</organism>
<protein>
    <submittedName>
        <fullName evidence="1">Uncharacterized protein</fullName>
    </submittedName>
</protein>
<gene>
    <name evidence="1" type="ORF">HMPREF1526_01320</name>
</gene>
<proteinExistence type="predicted"/>
<dbReference type="Proteomes" id="UP000013981">
    <property type="component" value="Unassembled WGS sequence"/>
</dbReference>
<evidence type="ECO:0000313" key="1">
    <source>
        <dbReference type="EMBL" id="EOQ38290.1"/>
    </source>
</evidence>
<reference evidence="1 2" key="1">
    <citation type="submission" date="2013-01" db="EMBL/GenBank/DDBJ databases">
        <title>The Genome Sequence of Butyricicoccus pullicaecorum 1.2.</title>
        <authorList>
            <consortium name="The Broad Institute Genome Sequencing Platform"/>
            <person name="Earl A."/>
            <person name="Ward D."/>
            <person name="Feldgarden M."/>
            <person name="Gevers D."/>
            <person name="Van Immerseel F."/>
            <person name="Eeckhaut V."/>
            <person name="Walker B."/>
            <person name="Young S.K."/>
            <person name="Zeng Q."/>
            <person name="Gargeya S."/>
            <person name="Fitzgerald M."/>
            <person name="Haas B."/>
            <person name="Abouelleil A."/>
            <person name="Alvarado L."/>
            <person name="Arachchi H.M."/>
            <person name="Berlin A.M."/>
            <person name="Chapman S.B."/>
            <person name="Dewar J."/>
            <person name="Goldberg J."/>
            <person name="Griggs A."/>
            <person name="Gujja S."/>
            <person name="Hansen M."/>
            <person name="Howarth C."/>
            <person name="Imamovic A."/>
            <person name="Larimer J."/>
            <person name="McCowan C."/>
            <person name="Murphy C."/>
            <person name="Neiman D."/>
            <person name="Pearson M."/>
            <person name="Priest M."/>
            <person name="Roberts A."/>
            <person name="Saif S."/>
            <person name="Shea T."/>
            <person name="Sisk P."/>
            <person name="Sykes S."/>
            <person name="Wortman J."/>
            <person name="Nusbaum C."/>
            <person name="Birren B."/>
        </authorList>
    </citation>
    <scope>NUCLEOTIDE SEQUENCE [LARGE SCALE GENOMIC DNA]</scope>
    <source>
        <strain evidence="1 2">1.2</strain>
    </source>
</reference>
<dbReference type="AlphaFoldDB" id="R8VZZ0"/>
<evidence type="ECO:0000313" key="2">
    <source>
        <dbReference type="Proteomes" id="UP000013981"/>
    </source>
</evidence>
<name>R8VZZ0_9FIRM</name>
<dbReference type="RefSeq" id="WP_016147489.1">
    <property type="nucleotide sequence ID" value="NZ_KB976103.1"/>
</dbReference>
<comment type="caution">
    <text evidence="1">The sequence shown here is derived from an EMBL/GenBank/DDBJ whole genome shotgun (WGS) entry which is preliminary data.</text>
</comment>